<dbReference type="NCBIfam" id="TIGR01569">
    <property type="entry name" value="A_tha_TIGR01569"/>
    <property type="match status" value="1"/>
</dbReference>
<dbReference type="AlphaFoldDB" id="A0A8K0MM80"/>
<keyword evidence="10" id="KW-1185">Reference proteome</keyword>
<evidence type="ECO:0000256" key="5">
    <source>
        <dbReference type="ARBA" id="ARBA00022989"/>
    </source>
</evidence>
<protein>
    <recommendedName>
        <fullName evidence="7">CASP-like protein</fullName>
    </recommendedName>
</protein>
<dbReference type="Proteomes" id="UP000796880">
    <property type="component" value="Unassembled WGS sequence"/>
</dbReference>
<keyword evidence="4 7" id="KW-0812">Transmembrane</keyword>
<organism evidence="9 10">
    <name type="scientific">Rhamnella rubrinervis</name>
    <dbReference type="NCBI Taxonomy" id="2594499"/>
    <lineage>
        <taxon>Eukaryota</taxon>
        <taxon>Viridiplantae</taxon>
        <taxon>Streptophyta</taxon>
        <taxon>Embryophyta</taxon>
        <taxon>Tracheophyta</taxon>
        <taxon>Spermatophyta</taxon>
        <taxon>Magnoliopsida</taxon>
        <taxon>eudicotyledons</taxon>
        <taxon>Gunneridae</taxon>
        <taxon>Pentapetalae</taxon>
        <taxon>rosids</taxon>
        <taxon>fabids</taxon>
        <taxon>Rosales</taxon>
        <taxon>Rhamnaceae</taxon>
        <taxon>rhamnoid group</taxon>
        <taxon>Rhamneae</taxon>
        <taxon>Rhamnella</taxon>
    </lineage>
</organism>
<dbReference type="OrthoDB" id="610574at2759"/>
<dbReference type="InterPro" id="IPR006459">
    <property type="entry name" value="CASP/CASPL"/>
</dbReference>
<dbReference type="Pfam" id="PF04535">
    <property type="entry name" value="CASP_dom"/>
    <property type="match status" value="1"/>
</dbReference>
<accession>A0A8K0MM80</accession>
<evidence type="ECO:0000256" key="6">
    <source>
        <dbReference type="ARBA" id="ARBA00023136"/>
    </source>
</evidence>
<dbReference type="InterPro" id="IPR006702">
    <property type="entry name" value="CASP_dom"/>
</dbReference>
<keyword evidence="6 7" id="KW-0472">Membrane</keyword>
<comment type="subcellular location">
    <subcellularLocation>
        <location evidence="1 7">Cell membrane</location>
        <topology evidence="1 7">Multi-pass membrane protein</topology>
    </subcellularLocation>
</comment>
<gene>
    <name evidence="9" type="ORF">FNV43_RR07285</name>
</gene>
<evidence type="ECO:0000259" key="8">
    <source>
        <dbReference type="Pfam" id="PF04535"/>
    </source>
</evidence>
<comment type="subunit">
    <text evidence="7">Homodimer and heterodimers.</text>
</comment>
<evidence type="ECO:0000313" key="10">
    <source>
        <dbReference type="Proteomes" id="UP000796880"/>
    </source>
</evidence>
<evidence type="ECO:0000256" key="7">
    <source>
        <dbReference type="RuleBase" id="RU361233"/>
    </source>
</evidence>
<dbReference type="GO" id="GO:0005886">
    <property type="term" value="C:plasma membrane"/>
    <property type="evidence" value="ECO:0007669"/>
    <property type="project" value="UniProtKB-SubCell"/>
</dbReference>
<name>A0A8K0MM80_9ROSA</name>
<dbReference type="EMBL" id="VOIH02000003">
    <property type="protein sequence ID" value="KAF3451192.1"/>
    <property type="molecule type" value="Genomic_DNA"/>
</dbReference>
<comment type="caution">
    <text evidence="9">The sequence shown here is derived from an EMBL/GenBank/DDBJ whole genome shotgun (WGS) entry which is preliminary data.</text>
</comment>
<feature type="transmembrane region" description="Helical" evidence="7">
    <location>
        <begin position="69"/>
        <end position="90"/>
    </location>
</feature>
<proteinExistence type="inferred from homology"/>
<keyword evidence="5 7" id="KW-1133">Transmembrane helix</keyword>
<evidence type="ECO:0000256" key="3">
    <source>
        <dbReference type="ARBA" id="ARBA00022475"/>
    </source>
</evidence>
<evidence type="ECO:0000256" key="1">
    <source>
        <dbReference type="ARBA" id="ARBA00004651"/>
    </source>
</evidence>
<evidence type="ECO:0000313" key="9">
    <source>
        <dbReference type="EMBL" id="KAF3451192.1"/>
    </source>
</evidence>
<feature type="transmembrane region" description="Helical" evidence="7">
    <location>
        <begin position="102"/>
        <end position="124"/>
    </location>
</feature>
<keyword evidence="3 7" id="KW-1003">Cell membrane</keyword>
<feature type="transmembrane region" description="Helical" evidence="7">
    <location>
        <begin position="21"/>
        <end position="39"/>
    </location>
</feature>
<evidence type="ECO:0000256" key="2">
    <source>
        <dbReference type="ARBA" id="ARBA00007651"/>
    </source>
</evidence>
<evidence type="ECO:0000256" key="4">
    <source>
        <dbReference type="ARBA" id="ARBA00022692"/>
    </source>
</evidence>
<sequence>MAFENRGKPAVEKPIKDWRHVVRMVSFLATASATLVMAFSKETKTLVVANIGGVPIKATISAKFQHTPAFVFFVIANGMASLHNLLMIMAEVFRDKMFNNRGVHLVMIAILDMMTVALASAGAARPFSWRCWGRMVIHMQGGAKYVTNLIAIATEVAVPSSLLSSALFYCCSSQCTPSSNC</sequence>
<comment type="similarity">
    <text evidence="2 7">Belongs to the Casparian strip membrane proteins (CASP) family.</text>
</comment>
<comment type="caution">
    <text evidence="7">Lacks conserved residue(s) required for the propagation of feature annotation.</text>
</comment>
<reference evidence="9" key="1">
    <citation type="submission" date="2020-03" db="EMBL/GenBank/DDBJ databases">
        <title>A high-quality chromosome-level genome assembly of a woody plant with both climbing and erect habits, Rhamnella rubrinervis.</title>
        <authorList>
            <person name="Lu Z."/>
            <person name="Yang Y."/>
            <person name="Zhu X."/>
            <person name="Sun Y."/>
        </authorList>
    </citation>
    <scope>NUCLEOTIDE SEQUENCE</scope>
    <source>
        <strain evidence="9">BYM</strain>
        <tissue evidence="9">Leaf</tissue>
    </source>
</reference>
<feature type="domain" description="Casparian strip membrane protein" evidence="8">
    <location>
        <begin position="20"/>
        <end position="124"/>
    </location>
</feature>